<dbReference type="InterPro" id="IPR016024">
    <property type="entry name" value="ARM-type_fold"/>
</dbReference>
<evidence type="ECO:0000313" key="2">
    <source>
        <dbReference type="EMBL" id="KAK2959118.1"/>
    </source>
</evidence>
<reference evidence="2 3" key="1">
    <citation type="journal article" date="2022" name="bioRxiv">
        <title>Genomics of Preaxostyla Flagellates Illuminates Evolutionary Transitions and the Path Towards Mitochondrial Loss.</title>
        <authorList>
            <person name="Novak L.V.F."/>
            <person name="Treitli S.C."/>
            <person name="Pyrih J."/>
            <person name="Halakuc P."/>
            <person name="Pipaliya S.V."/>
            <person name="Vacek V."/>
            <person name="Brzon O."/>
            <person name="Soukal P."/>
            <person name="Eme L."/>
            <person name="Dacks J.B."/>
            <person name="Karnkowska A."/>
            <person name="Elias M."/>
            <person name="Hampl V."/>
        </authorList>
    </citation>
    <scope>NUCLEOTIDE SEQUENCE [LARGE SCALE GENOMIC DNA]</scope>
    <source>
        <strain evidence="2">NAU3</strain>
        <tissue evidence="2">Gut</tissue>
    </source>
</reference>
<evidence type="ECO:0000256" key="1">
    <source>
        <dbReference type="SAM" id="MobiDB-lite"/>
    </source>
</evidence>
<feature type="compositionally biased region" description="Polar residues" evidence="1">
    <location>
        <begin position="305"/>
        <end position="314"/>
    </location>
</feature>
<protein>
    <submittedName>
        <fullName evidence="2">Uncharacterized protein</fullName>
    </submittedName>
</protein>
<gene>
    <name evidence="2" type="ORF">BLNAU_5913</name>
</gene>
<accession>A0ABQ9Y5W6</accession>
<feature type="region of interest" description="Disordered" evidence="1">
    <location>
        <begin position="298"/>
        <end position="318"/>
    </location>
</feature>
<keyword evidence="3" id="KW-1185">Reference proteome</keyword>
<evidence type="ECO:0000313" key="3">
    <source>
        <dbReference type="Proteomes" id="UP001281761"/>
    </source>
</evidence>
<dbReference type="EMBL" id="JARBJD010000032">
    <property type="protein sequence ID" value="KAK2959118.1"/>
    <property type="molecule type" value="Genomic_DNA"/>
</dbReference>
<dbReference type="Proteomes" id="UP001281761">
    <property type="component" value="Unassembled WGS sequence"/>
</dbReference>
<sequence>MKSKPVLDDSLETQAVKFLKSVKPKTQESADAFLSRLATLSGDFSTHLIQSIVLLISSASQILTTAAIKMLSNLLLYCYPQNILLLIKADLIHQLIMTLNPLFLSFADAVHIHTSLLSIITITLRLATPEGLTSFRFKDDNEQQAVHDTVLKQVLVPSEKIGQEPANFSSCFWLVLDNPHCLCVIFVDSDITSCLPPSMVATLSVSFAATLTPLADTAGKHQKCGNENEGRRKWKWVDGGQGGWMCVREGRRVRRRSERGRGRESEVDDSPPAHLSACVRCGRRSSVSLCVALADDTTTDHPLSPHSSPNQTPTAPEGRTRLLLADLRESRTSEHCGVQTDRQNIDTADLATCHAVSAVAGVLGDTHHIVLFAHCMDGCCLVTGRTAGGTVVPVDSTAAADQKLTMTVLYSSFGE</sequence>
<dbReference type="SUPFAM" id="SSF48371">
    <property type="entry name" value="ARM repeat"/>
    <property type="match status" value="1"/>
</dbReference>
<organism evidence="2 3">
    <name type="scientific">Blattamonas nauphoetae</name>
    <dbReference type="NCBI Taxonomy" id="2049346"/>
    <lineage>
        <taxon>Eukaryota</taxon>
        <taxon>Metamonada</taxon>
        <taxon>Preaxostyla</taxon>
        <taxon>Oxymonadida</taxon>
        <taxon>Blattamonas</taxon>
    </lineage>
</organism>
<proteinExistence type="predicted"/>
<name>A0ABQ9Y5W6_9EUKA</name>
<comment type="caution">
    <text evidence="2">The sequence shown here is derived from an EMBL/GenBank/DDBJ whole genome shotgun (WGS) entry which is preliminary data.</text>
</comment>